<comment type="caution">
    <text evidence="1">The sequence shown here is derived from an EMBL/GenBank/DDBJ whole genome shotgun (WGS) entry which is preliminary data.</text>
</comment>
<gene>
    <name evidence="1" type="ORF">LCGC14_1576820</name>
</gene>
<dbReference type="EMBL" id="LAZR01012360">
    <property type="protein sequence ID" value="KKM27234.1"/>
    <property type="molecule type" value="Genomic_DNA"/>
</dbReference>
<feature type="non-terminal residue" evidence="1">
    <location>
        <position position="450"/>
    </location>
</feature>
<sequence length="450" mass="51591">MKRTKIALKVFILPSIVFAGLLWAIVWANGSKEPESTFADYPSEGIKIDDITYYSSPVQLCIAVIKEHEERIAKLEAGFESLKNETCSSGSIDKCDWTCIAHRAKPDPNALKWICKVCGLNFELGSQYYKGHIQKCTGNKGEGNYREDLYQCPKCKFVMTHSYYWDRQYIKFMECKGPPWSHCGIAPKDFTAIGGGIEEHIPDPNRVTWENHTCFNWMGNDKRMTEEDIKNAINYIINCTHYPDPNKACSSGSIDKCDWACIAHRDKPSPQSDGIERIYLVKCPDCKKSTKFTYWWNSDLAKFLDKNDGRHKSYEDCISHDEACIDYRDKPDPKTVFNMGENSPPLDINFSVETNEKFPEDGKPDPNNLKEVTLDCPTCSYPKKVKYREDIEIIEMLYGRGKEYRSCKGGTPLSKKWAAIETINGDRIYRCFICKVGFKNYWAFSNHGCS</sequence>
<organism evidence="1">
    <name type="scientific">marine sediment metagenome</name>
    <dbReference type="NCBI Taxonomy" id="412755"/>
    <lineage>
        <taxon>unclassified sequences</taxon>
        <taxon>metagenomes</taxon>
        <taxon>ecological metagenomes</taxon>
    </lineage>
</organism>
<dbReference type="AlphaFoldDB" id="A0A0F9J486"/>
<name>A0A0F9J486_9ZZZZ</name>
<evidence type="ECO:0000313" key="1">
    <source>
        <dbReference type="EMBL" id="KKM27234.1"/>
    </source>
</evidence>
<protein>
    <submittedName>
        <fullName evidence="1">Uncharacterized protein</fullName>
    </submittedName>
</protein>
<reference evidence="1" key="1">
    <citation type="journal article" date="2015" name="Nature">
        <title>Complex archaea that bridge the gap between prokaryotes and eukaryotes.</title>
        <authorList>
            <person name="Spang A."/>
            <person name="Saw J.H."/>
            <person name="Jorgensen S.L."/>
            <person name="Zaremba-Niedzwiedzka K."/>
            <person name="Martijn J."/>
            <person name="Lind A.E."/>
            <person name="van Eijk R."/>
            <person name="Schleper C."/>
            <person name="Guy L."/>
            <person name="Ettema T.J."/>
        </authorList>
    </citation>
    <scope>NUCLEOTIDE SEQUENCE</scope>
</reference>
<proteinExistence type="predicted"/>
<accession>A0A0F9J486</accession>